<dbReference type="Pfam" id="PF12937">
    <property type="entry name" value="F-box-like"/>
    <property type="match status" value="1"/>
</dbReference>
<dbReference type="AlphaFoldDB" id="A0A1S2XD50"/>
<dbReference type="PANTHER" id="PTHR31672:SF13">
    <property type="entry name" value="F-BOX PROTEIN CPR30-LIKE"/>
    <property type="match status" value="1"/>
</dbReference>
<accession>A0A1S2XD50</accession>
<dbReference type="InterPro" id="IPR001810">
    <property type="entry name" value="F-box_dom"/>
</dbReference>
<dbReference type="RefSeq" id="XP_004486116.1">
    <property type="nucleotide sequence ID" value="XM_004486059.3"/>
</dbReference>
<dbReference type="SUPFAM" id="SSF81383">
    <property type="entry name" value="F-box domain"/>
    <property type="match status" value="1"/>
</dbReference>
<dbReference type="SMART" id="SM00256">
    <property type="entry name" value="FBOX"/>
    <property type="match status" value="1"/>
</dbReference>
<dbReference type="PROSITE" id="PS50181">
    <property type="entry name" value="FBOX"/>
    <property type="match status" value="1"/>
</dbReference>
<reference evidence="4" key="2">
    <citation type="submission" date="2025-08" db="UniProtKB">
        <authorList>
            <consortium name="RefSeq"/>
        </authorList>
    </citation>
    <scope>IDENTIFICATION</scope>
    <source>
        <tissue evidence="4">Etiolated seedlings</tissue>
    </source>
</reference>
<feature type="compositionally biased region" description="Acidic residues" evidence="1">
    <location>
        <begin position="98"/>
        <end position="118"/>
    </location>
</feature>
<dbReference type="OrthoDB" id="1924677at2759"/>
<dbReference type="PaxDb" id="3827-XP_004486116.1"/>
<evidence type="ECO:0000256" key="1">
    <source>
        <dbReference type="SAM" id="MobiDB-lite"/>
    </source>
</evidence>
<name>A0A1S2XD50_CICAR</name>
<dbReference type="InterPro" id="IPR036047">
    <property type="entry name" value="F-box-like_dom_sf"/>
</dbReference>
<reference evidence="3" key="1">
    <citation type="journal article" date="2013" name="Nat. Biotechnol.">
        <title>Draft genome sequence of chickpea (Cicer arietinum) provides a resource for trait improvement.</title>
        <authorList>
            <person name="Varshney R.K."/>
            <person name="Song C."/>
            <person name="Saxena R.K."/>
            <person name="Azam S."/>
            <person name="Yu S."/>
            <person name="Sharpe A.G."/>
            <person name="Cannon S."/>
            <person name="Baek J."/>
            <person name="Rosen B.D."/>
            <person name="Tar'an B."/>
            <person name="Millan T."/>
            <person name="Zhang X."/>
            <person name="Ramsay L.D."/>
            <person name="Iwata A."/>
            <person name="Wang Y."/>
            <person name="Nelson W."/>
            <person name="Farmer A.D."/>
            <person name="Gaur P.M."/>
            <person name="Soderlund C."/>
            <person name="Penmetsa R.V."/>
            <person name="Xu C."/>
            <person name="Bharti A.K."/>
            <person name="He W."/>
            <person name="Winter P."/>
            <person name="Zhao S."/>
            <person name="Hane J.K."/>
            <person name="Carrasquilla-Garcia N."/>
            <person name="Condie J.A."/>
            <person name="Upadhyaya H.D."/>
            <person name="Luo M.C."/>
            <person name="Thudi M."/>
            <person name="Gowda C.L."/>
            <person name="Singh N.P."/>
            <person name="Lichtenzveig J."/>
            <person name="Gali K.K."/>
            <person name="Rubio J."/>
            <person name="Nadarajan N."/>
            <person name="Dolezel J."/>
            <person name="Bansal K.C."/>
            <person name="Xu X."/>
            <person name="Edwards D."/>
            <person name="Zhang G."/>
            <person name="Kahl G."/>
            <person name="Gil J."/>
            <person name="Singh K.B."/>
            <person name="Datta S.K."/>
            <person name="Jackson S.A."/>
            <person name="Wang J."/>
            <person name="Cook D.R."/>
        </authorList>
    </citation>
    <scope>NUCLEOTIDE SEQUENCE [LARGE SCALE GENOMIC DNA]</scope>
    <source>
        <strain evidence="3">cv. CDC Frontier</strain>
    </source>
</reference>
<gene>
    <name evidence="4" type="primary">LOC101515143</name>
</gene>
<evidence type="ECO:0000313" key="3">
    <source>
        <dbReference type="Proteomes" id="UP000087171"/>
    </source>
</evidence>
<dbReference type="eggNOG" id="ENOG502QPW5">
    <property type="taxonomic scope" value="Eukaryota"/>
</dbReference>
<feature type="region of interest" description="Disordered" evidence="1">
    <location>
        <begin position="95"/>
        <end position="120"/>
    </location>
</feature>
<feature type="domain" description="F-box" evidence="2">
    <location>
        <begin position="18"/>
        <end position="64"/>
    </location>
</feature>
<protein>
    <submittedName>
        <fullName evidence="4">F-box protein At3g17480</fullName>
    </submittedName>
</protein>
<dbReference type="PANTHER" id="PTHR31672">
    <property type="entry name" value="BNACNNG10540D PROTEIN"/>
    <property type="match status" value="1"/>
</dbReference>
<organism evidence="3 4">
    <name type="scientific">Cicer arietinum</name>
    <name type="common">Chickpea</name>
    <name type="synonym">Garbanzo</name>
    <dbReference type="NCBI Taxonomy" id="3827"/>
    <lineage>
        <taxon>Eukaryota</taxon>
        <taxon>Viridiplantae</taxon>
        <taxon>Streptophyta</taxon>
        <taxon>Embryophyta</taxon>
        <taxon>Tracheophyta</taxon>
        <taxon>Spermatophyta</taxon>
        <taxon>Magnoliopsida</taxon>
        <taxon>eudicotyledons</taxon>
        <taxon>Gunneridae</taxon>
        <taxon>Pentapetalae</taxon>
        <taxon>rosids</taxon>
        <taxon>fabids</taxon>
        <taxon>Fabales</taxon>
        <taxon>Fabaceae</taxon>
        <taxon>Papilionoideae</taxon>
        <taxon>50 kb inversion clade</taxon>
        <taxon>NPAAA clade</taxon>
        <taxon>Hologalegina</taxon>
        <taxon>IRL clade</taxon>
        <taxon>Cicereae</taxon>
        <taxon>Cicer</taxon>
    </lineage>
</organism>
<dbReference type="STRING" id="3827.A0A1S2XD50"/>
<evidence type="ECO:0000259" key="2">
    <source>
        <dbReference type="PROSITE" id="PS50181"/>
    </source>
</evidence>
<dbReference type="Proteomes" id="UP000087171">
    <property type="component" value="Chromosome Ca1"/>
</dbReference>
<dbReference type="InterPro" id="IPR050796">
    <property type="entry name" value="SCF_F-box_component"/>
</dbReference>
<keyword evidence="3" id="KW-1185">Reference proteome</keyword>
<dbReference type="KEGG" id="cam:101515143"/>
<dbReference type="Gene3D" id="1.20.1280.50">
    <property type="match status" value="1"/>
</dbReference>
<dbReference type="GeneID" id="101515143"/>
<sequence length="176" mass="20346">MTIMTRKRRRMMAEATAESPSTVLPEELMIEILSRVESSNPLQLRCVCKWWKSLIVDPQFVKKHLNKSFTDITDLASKAMDHMNSFEMHLIHAPAVPQDEEEEEENDEDDDDDDEEEEKQSMMNLVAQLDNLLIIVRSLKGNLETIKVDMQALKDRMKCLENFLQIYLKNATASSS</sequence>
<proteinExistence type="predicted"/>
<evidence type="ECO:0000313" key="4">
    <source>
        <dbReference type="RefSeq" id="XP_004486116.1"/>
    </source>
</evidence>